<dbReference type="EMBL" id="AFNU02000001">
    <property type="protein sequence ID" value="ERJ13873.1"/>
    <property type="molecule type" value="Genomic_DNA"/>
</dbReference>
<evidence type="ECO:0000313" key="6">
    <source>
        <dbReference type="EMBL" id="ERJ13873.1"/>
    </source>
</evidence>
<keyword evidence="3 4" id="KW-0443">Lipid metabolism</keyword>
<reference evidence="6 7" key="2">
    <citation type="journal article" date="2013" name="PLoS ONE">
        <title>INDIGO - INtegrated Data Warehouse of MIcrobial GenOmes with Examples from the Red Sea Extremophiles.</title>
        <authorList>
            <person name="Alam I."/>
            <person name="Antunes A."/>
            <person name="Kamau A.A."/>
            <person name="Ba Alawi W."/>
            <person name="Kalkatawi M."/>
            <person name="Stingl U."/>
            <person name="Bajic V.B."/>
        </authorList>
    </citation>
    <scope>NUCLEOTIDE SEQUENCE [LARGE SCALE GENOMIC DNA]</scope>
    <source>
        <strain evidence="6 7">SSD-17B</strain>
    </source>
</reference>
<evidence type="ECO:0000256" key="3">
    <source>
        <dbReference type="ARBA" id="ARBA00023098"/>
    </source>
</evidence>
<keyword evidence="7" id="KW-1185">Reference proteome</keyword>
<dbReference type="PROSITE" id="PS51635">
    <property type="entry name" value="PNPLA"/>
    <property type="match status" value="1"/>
</dbReference>
<dbReference type="InParanoid" id="U2EG35"/>
<dbReference type="PANTHER" id="PTHR14226">
    <property type="entry name" value="NEUROPATHY TARGET ESTERASE/SWISS CHEESE D.MELANOGASTER"/>
    <property type="match status" value="1"/>
</dbReference>
<dbReference type="GO" id="GO:0016787">
    <property type="term" value="F:hydrolase activity"/>
    <property type="evidence" value="ECO:0007669"/>
    <property type="project" value="UniProtKB-UniRule"/>
</dbReference>
<dbReference type="OrthoDB" id="9770965at2"/>
<dbReference type="AlphaFoldDB" id="U2EG35"/>
<comment type="caution">
    <text evidence="6">The sequence shown here is derived from an EMBL/GenBank/DDBJ whole genome shotgun (WGS) entry which is preliminary data.</text>
</comment>
<sequence length="299" mass="33947">MQVNIFFEGGGILGVCYLGAYKALMDRGFTIDKCIGISAGSIMSSLIIAGYTPDELIDIMTETDFGHFSSKTGLSRKTIVGKPMSLIVNRGIYDSQVIENWVESLLKQKGVRTFEDVMRDGDSRLHIIAADSTNKQALVIPRDLIRYGIKPESFPVAKAVRMSSAIPYYYTPVKIKQFNRINKIIDGAVVKNIPTDLVNHRLKNVCTPTLRFRVKKGKKNIKKKATQPLYNHRIYNHRNLSNCRGPFSDVIVIYNDLNIKSVDFNISRDKLNALYRLGYKSTEEYLIQHNNLRNCLFLE</sequence>
<protein>
    <recommendedName>
        <fullName evidence="5">PNPLA domain-containing protein</fullName>
    </recommendedName>
</protein>
<feature type="short sequence motif" description="GXGXXG" evidence="4">
    <location>
        <begin position="9"/>
        <end position="14"/>
    </location>
</feature>
<dbReference type="GO" id="GO:0016042">
    <property type="term" value="P:lipid catabolic process"/>
    <property type="evidence" value="ECO:0007669"/>
    <property type="project" value="UniProtKB-UniRule"/>
</dbReference>
<evidence type="ECO:0000256" key="1">
    <source>
        <dbReference type="ARBA" id="ARBA00022801"/>
    </source>
</evidence>
<proteinExistence type="predicted"/>
<keyword evidence="2 4" id="KW-0442">Lipid degradation</keyword>
<keyword evidence="1 4" id="KW-0378">Hydrolase</keyword>
<dbReference type="FunCoup" id="U2EG35">
    <property type="interactions" value="1"/>
</dbReference>
<dbReference type="Gene3D" id="3.40.1090.10">
    <property type="entry name" value="Cytosolic phospholipase A2 catalytic domain"/>
    <property type="match status" value="2"/>
</dbReference>
<evidence type="ECO:0000259" key="5">
    <source>
        <dbReference type="PROSITE" id="PS51635"/>
    </source>
</evidence>
<dbReference type="InterPro" id="IPR002641">
    <property type="entry name" value="PNPLA_dom"/>
</dbReference>
<organism evidence="6 7">
    <name type="scientific">Haloplasma contractile SSD-17B</name>
    <dbReference type="NCBI Taxonomy" id="1033810"/>
    <lineage>
        <taxon>Bacteria</taxon>
        <taxon>Bacillati</taxon>
        <taxon>Mycoplasmatota</taxon>
        <taxon>Mollicutes</taxon>
        <taxon>Haloplasmatales</taxon>
        <taxon>Haloplasmataceae</taxon>
        <taxon>Haloplasma</taxon>
    </lineage>
</organism>
<dbReference type="SUPFAM" id="SSF52151">
    <property type="entry name" value="FabD/lysophospholipase-like"/>
    <property type="match status" value="1"/>
</dbReference>
<name>U2EG35_9MOLU</name>
<dbReference type="InterPro" id="IPR016035">
    <property type="entry name" value="Acyl_Trfase/lysoPLipase"/>
</dbReference>
<gene>
    <name evidence="6" type="ORF">HLPCO_000539</name>
</gene>
<reference evidence="6 7" key="1">
    <citation type="journal article" date="2011" name="J. Bacteriol.">
        <title>Genome sequence of Haloplasma contractile, an unusual contractile bacterium from a deep-sea anoxic brine lake.</title>
        <authorList>
            <person name="Antunes A."/>
            <person name="Alam I."/>
            <person name="El Dorry H."/>
            <person name="Siam R."/>
            <person name="Robertson A."/>
            <person name="Bajic V.B."/>
            <person name="Stingl U."/>
        </authorList>
    </citation>
    <scope>NUCLEOTIDE SEQUENCE [LARGE SCALE GENOMIC DNA]</scope>
    <source>
        <strain evidence="6 7">SSD-17B</strain>
    </source>
</reference>
<dbReference type="Proteomes" id="UP000005707">
    <property type="component" value="Unassembled WGS sequence"/>
</dbReference>
<feature type="short sequence motif" description="GXSXG" evidence="4">
    <location>
        <begin position="36"/>
        <end position="40"/>
    </location>
</feature>
<dbReference type="RefSeq" id="WP_008826020.1">
    <property type="nucleotide sequence ID" value="NZ_AFNU02000001.1"/>
</dbReference>
<feature type="active site" description="Proton acceptor" evidence="4">
    <location>
        <position position="186"/>
    </location>
</feature>
<evidence type="ECO:0000313" key="7">
    <source>
        <dbReference type="Proteomes" id="UP000005707"/>
    </source>
</evidence>
<dbReference type="STRING" id="1033810.HLPCO_000539"/>
<evidence type="ECO:0000256" key="4">
    <source>
        <dbReference type="PROSITE-ProRule" id="PRU01161"/>
    </source>
</evidence>
<dbReference type="eggNOG" id="COG1752">
    <property type="taxonomic scope" value="Bacteria"/>
</dbReference>
<feature type="active site" description="Nucleophile" evidence="4">
    <location>
        <position position="38"/>
    </location>
</feature>
<dbReference type="PANTHER" id="PTHR14226:SF78">
    <property type="entry name" value="SLR0060 PROTEIN"/>
    <property type="match status" value="1"/>
</dbReference>
<dbReference type="Pfam" id="PF01734">
    <property type="entry name" value="Patatin"/>
    <property type="match status" value="1"/>
</dbReference>
<dbReference type="InterPro" id="IPR050301">
    <property type="entry name" value="NTE"/>
</dbReference>
<feature type="domain" description="PNPLA" evidence="5">
    <location>
        <begin position="5"/>
        <end position="199"/>
    </location>
</feature>
<accession>U2EG35</accession>
<evidence type="ECO:0000256" key="2">
    <source>
        <dbReference type="ARBA" id="ARBA00022963"/>
    </source>
</evidence>
<feature type="short sequence motif" description="DGA/G" evidence="4">
    <location>
        <begin position="186"/>
        <end position="188"/>
    </location>
</feature>